<dbReference type="EMBL" id="JRRC01496527">
    <property type="protein sequence ID" value="KHG08362.1"/>
    <property type="molecule type" value="Genomic_DNA"/>
</dbReference>
<protein>
    <submittedName>
        <fullName evidence="1">Uncharacterized protein</fullName>
    </submittedName>
</protein>
<organism evidence="1 2">
    <name type="scientific">Gossypium arboreum</name>
    <name type="common">Tree cotton</name>
    <name type="synonym">Gossypium nanking</name>
    <dbReference type="NCBI Taxonomy" id="29729"/>
    <lineage>
        <taxon>Eukaryota</taxon>
        <taxon>Viridiplantae</taxon>
        <taxon>Streptophyta</taxon>
        <taxon>Embryophyta</taxon>
        <taxon>Tracheophyta</taxon>
        <taxon>Spermatophyta</taxon>
        <taxon>Magnoliopsida</taxon>
        <taxon>eudicotyledons</taxon>
        <taxon>Gunneridae</taxon>
        <taxon>Pentapetalae</taxon>
        <taxon>rosids</taxon>
        <taxon>malvids</taxon>
        <taxon>Malvales</taxon>
        <taxon>Malvaceae</taxon>
        <taxon>Malvoideae</taxon>
        <taxon>Gossypium</taxon>
    </lineage>
</organism>
<gene>
    <name evidence="1" type="ORF">F383_35542</name>
</gene>
<sequence>MKLGMASFCPHGQIHGRVSIPCVTHGLAETQACVSVVCATRSRTQVCVLAM</sequence>
<proteinExistence type="predicted"/>
<dbReference type="AlphaFoldDB" id="A0A0B0N6R4"/>
<comment type="caution">
    <text evidence="1">The sequence shown here is derived from an EMBL/GenBank/DDBJ whole genome shotgun (WGS) entry which is preliminary data.</text>
</comment>
<name>A0A0B0N6R4_GOSAR</name>
<dbReference type="Proteomes" id="UP000032142">
    <property type="component" value="Unassembled WGS sequence"/>
</dbReference>
<reference evidence="2" key="1">
    <citation type="submission" date="2014-09" db="EMBL/GenBank/DDBJ databases">
        <authorList>
            <person name="Mudge J."/>
            <person name="Ramaraj T."/>
            <person name="Lindquist I.E."/>
            <person name="Bharti A.K."/>
            <person name="Sundararajan A."/>
            <person name="Cameron C.T."/>
            <person name="Woodward J.E."/>
            <person name="May G.D."/>
            <person name="Brubaker C."/>
            <person name="Broadhvest J."/>
            <person name="Wilkins T.A."/>
        </authorList>
    </citation>
    <scope>NUCLEOTIDE SEQUENCE</scope>
    <source>
        <strain evidence="2">cv. AKA8401</strain>
    </source>
</reference>
<keyword evidence="2" id="KW-1185">Reference proteome</keyword>
<evidence type="ECO:0000313" key="2">
    <source>
        <dbReference type="Proteomes" id="UP000032142"/>
    </source>
</evidence>
<accession>A0A0B0N6R4</accession>
<evidence type="ECO:0000313" key="1">
    <source>
        <dbReference type="EMBL" id="KHG08362.1"/>
    </source>
</evidence>